<keyword evidence="2" id="KW-1185">Reference proteome</keyword>
<evidence type="ECO:0000313" key="1">
    <source>
        <dbReference type="EMBL" id="KAK3929807.1"/>
    </source>
</evidence>
<dbReference type="EMBL" id="JAHWGI010001404">
    <property type="protein sequence ID" value="KAK3929807.1"/>
    <property type="molecule type" value="Genomic_DNA"/>
</dbReference>
<comment type="caution">
    <text evidence="1">The sequence shown here is derived from an EMBL/GenBank/DDBJ whole genome shotgun (WGS) entry which is preliminary data.</text>
</comment>
<dbReference type="AlphaFoldDB" id="A0AAE1HXR6"/>
<reference evidence="1" key="2">
    <citation type="journal article" date="2023" name="BMC Genomics">
        <title>Pest status, molecular evolution, and epigenetic factors derived from the genome assembly of Frankliniella fusca, a thysanopteran phytovirus vector.</title>
        <authorList>
            <person name="Catto M.A."/>
            <person name="Labadie P.E."/>
            <person name="Jacobson A.L."/>
            <person name="Kennedy G.G."/>
            <person name="Srinivasan R."/>
            <person name="Hunt B.G."/>
        </authorList>
    </citation>
    <scope>NUCLEOTIDE SEQUENCE</scope>
    <source>
        <strain evidence="1">PL_HMW_Pooled</strain>
    </source>
</reference>
<protein>
    <submittedName>
        <fullName evidence="1">Uncharacterized protein</fullName>
    </submittedName>
</protein>
<organism evidence="1 2">
    <name type="scientific">Frankliniella fusca</name>
    <dbReference type="NCBI Taxonomy" id="407009"/>
    <lineage>
        <taxon>Eukaryota</taxon>
        <taxon>Metazoa</taxon>
        <taxon>Ecdysozoa</taxon>
        <taxon>Arthropoda</taxon>
        <taxon>Hexapoda</taxon>
        <taxon>Insecta</taxon>
        <taxon>Pterygota</taxon>
        <taxon>Neoptera</taxon>
        <taxon>Paraneoptera</taxon>
        <taxon>Thysanoptera</taxon>
        <taxon>Terebrantia</taxon>
        <taxon>Thripoidea</taxon>
        <taxon>Thripidae</taxon>
        <taxon>Frankliniella</taxon>
    </lineage>
</organism>
<accession>A0AAE1HXR6</accession>
<evidence type="ECO:0000313" key="2">
    <source>
        <dbReference type="Proteomes" id="UP001219518"/>
    </source>
</evidence>
<feature type="non-terminal residue" evidence="1">
    <location>
        <position position="1"/>
    </location>
</feature>
<feature type="non-terminal residue" evidence="1">
    <location>
        <position position="144"/>
    </location>
</feature>
<name>A0AAE1HXR6_9NEOP</name>
<sequence length="144" mass="16544">AMCRGTATTGALTIYLRETPMAGLLVRMCMALPFLPAERIDGAFADIERYAIGARVEGLHATMQRAMQPFLRYYDASLLMLLVDIGAQHISVYRRTRCTNNDQESYHRTLVDTLGTPHGNPWVWMDKFRDHEQRHRVRYLQASN</sequence>
<reference evidence="1" key="1">
    <citation type="submission" date="2021-07" db="EMBL/GenBank/DDBJ databases">
        <authorList>
            <person name="Catto M.A."/>
            <person name="Jacobson A."/>
            <person name="Kennedy G."/>
            <person name="Labadie P."/>
            <person name="Hunt B.G."/>
            <person name="Srinivasan R."/>
        </authorList>
    </citation>
    <scope>NUCLEOTIDE SEQUENCE</scope>
    <source>
        <strain evidence="1">PL_HMW_Pooled</strain>
        <tissue evidence="1">Head</tissue>
    </source>
</reference>
<gene>
    <name evidence="1" type="ORF">KUF71_020200</name>
</gene>
<proteinExistence type="predicted"/>
<dbReference type="Proteomes" id="UP001219518">
    <property type="component" value="Unassembled WGS sequence"/>
</dbReference>